<feature type="domain" description="Mur ligase C-terminal" evidence="11">
    <location>
        <begin position="292"/>
        <end position="403"/>
    </location>
</feature>
<organism evidence="13 14">
    <name type="scientific">Lysinibacillus xylanilyticus</name>
    <dbReference type="NCBI Taxonomy" id="582475"/>
    <lineage>
        <taxon>Bacteria</taxon>
        <taxon>Bacillati</taxon>
        <taxon>Bacillota</taxon>
        <taxon>Bacilli</taxon>
        <taxon>Bacillales</taxon>
        <taxon>Bacillaceae</taxon>
        <taxon>Lysinibacillus</taxon>
    </lineage>
</organism>
<evidence type="ECO:0000256" key="2">
    <source>
        <dbReference type="ARBA" id="ARBA00013025"/>
    </source>
</evidence>
<comment type="caution">
    <text evidence="13">The sequence shown here is derived from an EMBL/GenBank/DDBJ whole genome shotgun (WGS) entry which is preliminary data.</text>
</comment>
<comment type="catalytic activity">
    <reaction evidence="9">
        <text>(6S)-5,6,7,8-tetrahydrofolyl-(gamma-L-Glu)(n) + L-glutamate + ATP = (6S)-5,6,7,8-tetrahydrofolyl-(gamma-L-Glu)(n+1) + ADP + phosphate + H(+)</text>
        <dbReference type="Rhea" id="RHEA:10580"/>
        <dbReference type="Rhea" id="RHEA-COMP:14738"/>
        <dbReference type="Rhea" id="RHEA-COMP:14740"/>
        <dbReference type="ChEBI" id="CHEBI:15378"/>
        <dbReference type="ChEBI" id="CHEBI:29985"/>
        <dbReference type="ChEBI" id="CHEBI:30616"/>
        <dbReference type="ChEBI" id="CHEBI:43474"/>
        <dbReference type="ChEBI" id="CHEBI:141005"/>
        <dbReference type="ChEBI" id="CHEBI:456216"/>
        <dbReference type="EC" id="6.3.2.17"/>
    </reaction>
</comment>
<evidence type="ECO:0000259" key="12">
    <source>
        <dbReference type="Pfam" id="PF08245"/>
    </source>
</evidence>
<dbReference type="InterPro" id="IPR036565">
    <property type="entry name" value="Mur-like_cat_sf"/>
</dbReference>
<keyword evidence="14" id="KW-1185">Reference proteome</keyword>
<name>A0ABV3VVC6_9BACI</name>
<evidence type="ECO:0000313" key="13">
    <source>
        <dbReference type="EMBL" id="MEX3744850.1"/>
    </source>
</evidence>
<dbReference type="GO" id="GO:0016874">
    <property type="term" value="F:ligase activity"/>
    <property type="evidence" value="ECO:0007669"/>
    <property type="project" value="UniProtKB-KW"/>
</dbReference>
<dbReference type="InterPro" id="IPR036615">
    <property type="entry name" value="Mur_ligase_C_dom_sf"/>
</dbReference>
<keyword evidence="6 10" id="KW-0067">ATP-binding</keyword>
<evidence type="ECO:0000256" key="8">
    <source>
        <dbReference type="ARBA" id="ARBA00030592"/>
    </source>
</evidence>
<dbReference type="SUPFAM" id="SSF53623">
    <property type="entry name" value="MurD-like peptide ligases, catalytic domain"/>
    <property type="match status" value="1"/>
</dbReference>
<dbReference type="Pfam" id="PF08245">
    <property type="entry name" value="Mur_ligase_M"/>
    <property type="match status" value="1"/>
</dbReference>
<dbReference type="Gene3D" id="3.90.190.20">
    <property type="entry name" value="Mur ligase, C-terminal domain"/>
    <property type="match status" value="1"/>
</dbReference>
<evidence type="ECO:0000256" key="10">
    <source>
        <dbReference type="PIRNR" id="PIRNR001563"/>
    </source>
</evidence>
<dbReference type="PIRSF" id="PIRSF001563">
    <property type="entry name" value="Folylpolyglu_synth"/>
    <property type="match status" value="1"/>
</dbReference>
<evidence type="ECO:0000256" key="7">
    <source>
        <dbReference type="ARBA" id="ARBA00022842"/>
    </source>
</evidence>
<dbReference type="Gene3D" id="3.40.1190.10">
    <property type="entry name" value="Mur-like, catalytic domain"/>
    <property type="match status" value="1"/>
</dbReference>
<dbReference type="InterPro" id="IPR013221">
    <property type="entry name" value="Mur_ligase_cen"/>
</dbReference>
<evidence type="ECO:0000256" key="5">
    <source>
        <dbReference type="ARBA" id="ARBA00022741"/>
    </source>
</evidence>
<evidence type="ECO:0000256" key="3">
    <source>
        <dbReference type="ARBA" id="ARBA00022598"/>
    </source>
</evidence>
<dbReference type="EMBL" id="JBFRHK010000003">
    <property type="protein sequence ID" value="MEX3744850.1"/>
    <property type="molecule type" value="Genomic_DNA"/>
</dbReference>
<dbReference type="PANTHER" id="PTHR11136">
    <property type="entry name" value="FOLYLPOLYGLUTAMATE SYNTHASE-RELATED"/>
    <property type="match status" value="1"/>
</dbReference>
<dbReference type="NCBIfam" id="TIGR01499">
    <property type="entry name" value="folC"/>
    <property type="match status" value="1"/>
</dbReference>
<comment type="similarity">
    <text evidence="1 10">Belongs to the folylpolyglutamate synthase family.</text>
</comment>
<keyword evidence="5 10" id="KW-0547">Nucleotide-binding</keyword>
<gene>
    <name evidence="13" type="ORF">AB1300_06835</name>
</gene>
<dbReference type="RefSeq" id="WP_368635778.1">
    <property type="nucleotide sequence ID" value="NZ_JBFRHK010000003.1"/>
</dbReference>
<keyword evidence="4" id="KW-0479">Metal-binding</keyword>
<reference evidence="13 14" key="1">
    <citation type="submission" date="2024-07" db="EMBL/GenBank/DDBJ databases">
        <title>Characterization of a bacterium isolated from hydrolysated instant sea cucumber by whole-genome sequencing and metabolomics.</title>
        <authorList>
            <person name="Luo X."/>
            <person name="Zhang Z."/>
            <person name="Zheng Z."/>
            <person name="Zhang W."/>
            <person name="Ming T."/>
            <person name="Jiao L."/>
            <person name="Su X."/>
            <person name="Kong F."/>
            <person name="Xu J."/>
        </authorList>
    </citation>
    <scope>NUCLEOTIDE SEQUENCE [LARGE SCALE GENOMIC DNA]</scope>
    <source>
        <strain evidence="13 14">XL-2024</strain>
    </source>
</reference>
<evidence type="ECO:0000256" key="6">
    <source>
        <dbReference type="ARBA" id="ARBA00022840"/>
    </source>
</evidence>
<dbReference type="InterPro" id="IPR004101">
    <property type="entry name" value="Mur_ligase_C"/>
</dbReference>
<keyword evidence="3 10" id="KW-0436">Ligase</keyword>
<evidence type="ECO:0000259" key="11">
    <source>
        <dbReference type="Pfam" id="PF02875"/>
    </source>
</evidence>
<dbReference type="SUPFAM" id="SSF53244">
    <property type="entry name" value="MurD-like peptide ligases, peptide-binding domain"/>
    <property type="match status" value="1"/>
</dbReference>
<sequence length="417" mass="46463">MIPKFNSYKEKWNVLSDDVIKPGLTAIEEALSRVGNPEKKLRVVHLAGTNGKGSTLTFLESIAKEHGLRVGKFMSPCILDVHDQIQVEGRAITEAEMNRVFQQMQAAGLSGKLTDFELLTVATFLHFVASNVDIALIEAGMGGLLDSTNVVTPIVSIIPSIALEHTNFLGDTIESIARHKAGIIKPDRPVIIGELPLEAKNIVYQEAKKIHSSVFELNHQFYVEQRNDGESYVHNDNGFRITKLTRTMKGAHQANNMALAITAFFEVAATFRIQVSKEAIQKAVKNATILGRFEEILPYIFLDGAHNPASAEKLIETIKHEFPEEQISFVIGILADKAVKEILLQFEQVSDYFYFVDFSNSRAMAAQKMLELSNASHKAVLEDYVQFLQRQSESKSRTIVSGSLYLLTEVRSRLKSV</sequence>
<dbReference type="Pfam" id="PF02875">
    <property type="entry name" value="Mur_ligase_C"/>
    <property type="match status" value="1"/>
</dbReference>
<dbReference type="PANTHER" id="PTHR11136:SF0">
    <property type="entry name" value="DIHYDROFOLATE SYNTHETASE-RELATED"/>
    <property type="match status" value="1"/>
</dbReference>
<dbReference type="InterPro" id="IPR001645">
    <property type="entry name" value="Folylpolyglutamate_synth"/>
</dbReference>
<proteinExistence type="inferred from homology"/>
<evidence type="ECO:0000256" key="1">
    <source>
        <dbReference type="ARBA" id="ARBA00008276"/>
    </source>
</evidence>
<dbReference type="InterPro" id="IPR018109">
    <property type="entry name" value="Folylpolyglutamate_synth_CS"/>
</dbReference>
<accession>A0ABV3VVC6</accession>
<evidence type="ECO:0000256" key="9">
    <source>
        <dbReference type="ARBA" id="ARBA00047493"/>
    </source>
</evidence>
<protein>
    <recommendedName>
        <fullName evidence="2">tetrahydrofolate synthase</fullName>
        <ecNumber evidence="2">6.3.2.17</ecNumber>
    </recommendedName>
    <alternativeName>
        <fullName evidence="8">Tetrahydrofolylpolyglutamate synthase</fullName>
    </alternativeName>
</protein>
<dbReference type="EC" id="6.3.2.17" evidence="2"/>
<evidence type="ECO:0000313" key="14">
    <source>
        <dbReference type="Proteomes" id="UP001558534"/>
    </source>
</evidence>
<evidence type="ECO:0000256" key="4">
    <source>
        <dbReference type="ARBA" id="ARBA00022723"/>
    </source>
</evidence>
<feature type="domain" description="Mur ligase central" evidence="12">
    <location>
        <begin position="47"/>
        <end position="263"/>
    </location>
</feature>
<keyword evidence="7" id="KW-0460">Magnesium</keyword>
<dbReference type="Proteomes" id="UP001558534">
    <property type="component" value="Unassembled WGS sequence"/>
</dbReference>
<dbReference type="PROSITE" id="PS01012">
    <property type="entry name" value="FOLYLPOLYGLU_SYNT_2"/>
    <property type="match status" value="1"/>
</dbReference>